<dbReference type="AlphaFoldDB" id="I3W413"/>
<keyword evidence="2" id="KW-1029">Fimbrium biogenesis</keyword>
<dbReference type="GO" id="GO:0015074">
    <property type="term" value="P:DNA integration"/>
    <property type="evidence" value="ECO:0007669"/>
    <property type="project" value="UniProtKB-KW"/>
</dbReference>
<dbReference type="PANTHER" id="PTHR30349">
    <property type="entry name" value="PHAGE INTEGRASE-RELATED"/>
    <property type="match status" value="1"/>
</dbReference>
<evidence type="ECO:0000256" key="3">
    <source>
        <dbReference type="ARBA" id="ARBA00022908"/>
    </source>
</evidence>
<dbReference type="PANTHER" id="PTHR30349:SF62">
    <property type="entry name" value="TYPE 1 FIMBRIAE REGULATORY PROTEIN FIMB-RELATED"/>
    <property type="match status" value="1"/>
</dbReference>
<keyword evidence="3" id="KW-0229">DNA integration</keyword>
<dbReference type="PROSITE" id="PS51898">
    <property type="entry name" value="TYR_RECOMBINASE"/>
    <property type="match status" value="1"/>
</dbReference>
<name>I3W413_SALER</name>
<dbReference type="InterPro" id="IPR011010">
    <property type="entry name" value="DNA_brk_join_enz"/>
</dbReference>
<evidence type="ECO:0000259" key="7">
    <source>
        <dbReference type="PROSITE" id="PS51898"/>
    </source>
</evidence>
<keyword evidence="4" id="KW-0805">Transcription regulation</keyword>
<evidence type="ECO:0000256" key="4">
    <source>
        <dbReference type="ARBA" id="ARBA00023015"/>
    </source>
</evidence>
<dbReference type="InterPro" id="IPR002104">
    <property type="entry name" value="Integrase_catalytic"/>
</dbReference>
<dbReference type="Pfam" id="PF00589">
    <property type="entry name" value="Phage_integrase"/>
    <property type="match status" value="1"/>
</dbReference>
<evidence type="ECO:0000256" key="6">
    <source>
        <dbReference type="ARBA" id="ARBA00023172"/>
    </source>
</evidence>
<dbReference type="RefSeq" id="WP_015059673.1">
    <property type="nucleotide sequence ID" value="NC_019125.1"/>
</dbReference>
<dbReference type="InterPro" id="IPR050090">
    <property type="entry name" value="Tyrosine_recombinase_XerCD"/>
</dbReference>
<dbReference type="SUPFAM" id="SSF56349">
    <property type="entry name" value="DNA breaking-rejoining enzymes"/>
    <property type="match status" value="1"/>
</dbReference>
<dbReference type="GO" id="GO:0006310">
    <property type="term" value="P:DNA recombination"/>
    <property type="evidence" value="ECO:0007669"/>
    <property type="project" value="UniProtKB-KW"/>
</dbReference>
<dbReference type="EMBL" id="JQ418541">
    <property type="protein sequence ID" value="AFK90340.1"/>
    <property type="molecule type" value="Genomic_DNA"/>
</dbReference>
<keyword evidence="6" id="KW-0233">DNA recombination</keyword>
<evidence type="ECO:0000256" key="2">
    <source>
        <dbReference type="ARBA" id="ARBA00022558"/>
    </source>
</evidence>
<comment type="similarity">
    <text evidence="1">Belongs to the 'phage' integrase family.</text>
</comment>
<reference evidence="8" key="1">
    <citation type="submission" date="2012-01" db="EMBL/GenBank/DDBJ databases">
        <authorList>
            <person name="Summers A.O."/>
            <person name="Wireman J."/>
            <person name="Williams L.E."/>
        </authorList>
    </citation>
    <scope>NUCLEOTIDE SEQUENCE</scope>
    <source>
        <strain evidence="8">SGSC3045</strain>
        <plasmid evidence="8">pSGSC3045-121</plasmid>
    </source>
</reference>
<feature type="domain" description="Tyr recombinase" evidence="7">
    <location>
        <begin position="4"/>
        <end position="186"/>
    </location>
</feature>
<dbReference type="GO" id="GO:0003677">
    <property type="term" value="F:DNA binding"/>
    <property type="evidence" value="ECO:0007669"/>
    <property type="project" value="InterPro"/>
</dbReference>
<dbReference type="Gene3D" id="1.10.443.10">
    <property type="entry name" value="Intergrase catalytic core"/>
    <property type="match status" value="1"/>
</dbReference>
<proteinExistence type="inferred from homology"/>
<accession>I3W413</accession>
<sequence length="194" mass="22747">MEMTMRKYITQHEWDMFFKAITDYQNATRNKAMFHMAYIHGLRVSELTGMKITDLDLVGKTVYIRRLKNGLSTVHPLQEMSVALIKEWLKIRSKYVKKSPADYLFLTTQGEIISRQWVYKLCKKISLRAGLGMNIHPHMFRHACGYALANQGMDTRLIQDYLGHRNIHHTVRYTASNAARFKRVWQEADMVCDS</sequence>
<dbReference type="InterPro" id="IPR013762">
    <property type="entry name" value="Integrase-like_cat_sf"/>
</dbReference>
<organism evidence="8">
    <name type="scientific">Salmonella enterica subsp. salamae</name>
    <dbReference type="NCBI Taxonomy" id="59202"/>
    <lineage>
        <taxon>Bacteria</taxon>
        <taxon>Pseudomonadati</taxon>
        <taxon>Pseudomonadota</taxon>
        <taxon>Gammaproteobacteria</taxon>
        <taxon>Enterobacterales</taxon>
        <taxon>Enterobacteriaceae</taxon>
        <taxon>Salmonella</taxon>
    </lineage>
</organism>
<keyword evidence="8" id="KW-0614">Plasmid</keyword>
<geneLocation type="plasmid" evidence="8">
    <name>pSGSC3045-121</name>
</geneLocation>
<evidence type="ECO:0000256" key="5">
    <source>
        <dbReference type="ARBA" id="ARBA00023163"/>
    </source>
</evidence>
<protein>
    <submittedName>
        <fullName evidence="8">Type 1 fimbriae Regulatory protein fimB</fullName>
    </submittedName>
</protein>
<evidence type="ECO:0000256" key="1">
    <source>
        <dbReference type="ARBA" id="ARBA00008857"/>
    </source>
</evidence>
<keyword evidence="5" id="KW-0804">Transcription</keyword>
<evidence type="ECO:0000313" key="8">
    <source>
        <dbReference type="EMBL" id="AFK90340.1"/>
    </source>
</evidence>